<reference evidence="1" key="1">
    <citation type="submission" date="2023-04" db="EMBL/GenBank/DDBJ databases">
        <title>Aspergillus oryzae NBRC 4228.</title>
        <authorList>
            <person name="Ichikawa N."/>
            <person name="Sato H."/>
            <person name="Tonouchi N."/>
        </authorList>
    </citation>
    <scope>NUCLEOTIDE SEQUENCE</scope>
    <source>
        <strain evidence="1">NBRC 4228</strain>
    </source>
</reference>
<name>A0AAN4YWF7_ASPOZ</name>
<sequence length="146" mass="16861">MKSSMVFVNLYDGDLTYWIARLQLQHDKAADSLSLSALTNRNRYRHRHTPPSIVHMNNRSPSLKSYKRCWQTAKANEIIAKDHLYLLRIWIVLIGQADLQHNMQNADTALHSRSNDLTTMGIWKKGNAGTRSRSNRSMIINLRTSQ</sequence>
<proteinExistence type="predicted"/>
<organism evidence="1 2">
    <name type="scientific">Aspergillus oryzae</name>
    <name type="common">Yellow koji mold</name>
    <dbReference type="NCBI Taxonomy" id="5062"/>
    <lineage>
        <taxon>Eukaryota</taxon>
        <taxon>Fungi</taxon>
        <taxon>Dikarya</taxon>
        <taxon>Ascomycota</taxon>
        <taxon>Pezizomycotina</taxon>
        <taxon>Eurotiomycetes</taxon>
        <taxon>Eurotiomycetidae</taxon>
        <taxon>Eurotiales</taxon>
        <taxon>Aspergillaceae</taxon>
        <taxon>Aspergillus</taxon>
        <taxon>Aspergillus subgen. Circumdati</taxon>
    </lineage>
</organism>
<dbReference type="EMBL" id="BSYA01000174">
    <property type="protein sequence ID" value="GMG35631.1"/>
    <property type="molecule type" value="Genomic_DNA"/>
</dbReference>
<dbReference type="AlphaFoldDB" id="A0AAN4YWF7"/>
<comment type="caution">
    <text evidence="1">The sequence shown here is derived from an EMBL/GenBank/DDBJ whole genome shotgun (WGS) entry which is preliminary data.</text>
</comment>
<evidence type="ECO:0000313" key="1">
    <source>
        <dbReference type="EMBL" id="GMG35631.1"/>
    </source>
</evidence>
<evidence type="ECO:0000313" key="2">
    <source>
        <dbReference type="Proteomes" id="UP001165205"/>
    </source>
</evidence>
<protein>
    <submittedName>
        <fullName evidence="1">Unnamed protein product</fullName>
    </submittedName>
</protein>
<gene>
    <name evidence="1" type="ORF">Aory04_001082100</name>
</gene>
<dbReference type="Proteomes" id="UP001165205">
    <property type="component" value="Unassembled WGS sequence"/>
</dbReference>
<accession>A0AAN4YWF7</accession>